<comment type="similarity">
    <text evidence="1">Belongs to the annexin family.</text>
</comment>
<dbReference type="FunFam" id="1.10.220.10:FF:000005">
    <property type="entry name" value="Annexin"/>
    <property type="match status" value="1"/>
</dbReference>
<evidence type="ECO:0000313" key="3">
    <source>
        <dbReference type="Proteomes" id="UP000729913"/>
    </source>
</evidence>
<dbReference type="SMART" id="SM00335">
    <property type="entry name" value="ANX"/>
    <property type="match status" value="2"/>
</dbReference>
<dbReference type="GO" id="GO:0005737">
    <property type="term" value="C:cytoplasm"/>
    <property type="evidence" value="ECO:0007669"/>
    <property type="project" value="TreeGrafter"/>
</dbReference>
<dbReference type="GO" id="GO:0005634">
    <property type="term" value="C:nucleus"/>
    <property type="evidence" value="ECO:0007669"/>
    <property type="project" value="TreeGrafter"/>
</dbReference>
<dbReference type="Pfam" id="PF00191">
    <property type="entry name" value="Annexin"/>
    <property type="match status" value="2"/>
</dbReference>
<organism evidence="2 3">
    <name type="scientific">Cotesia typhae</name>
    <dbReference type="NCBI Taxonomy" id="2053667"/>
    <lineage>
        <taxon>Eukaryota</taxon>
        <taxon>Metazoa</taxon>
        <taxon>Ecdysozoa</taxon>
        <taxon>Arthropoda</taxon>
        <taxon>Hexapoda</taxon>
        <taxon>Insecta</taxon>
        <taxon>Pterygota</taxon>
        <taxon>Neoptera</taxon>
        <taxon>Endopterygota</taxon>
        <taxon>Hymenoptera</taxon>
        <taxon>Apocrita</taxon>
        <taxon>Ichneumonoidea</taxon>
        <taxon>Braconidae</taxon>
        <taxon>Microgastrinae</taxon>
        <taxon>Cotesia</taxon>
    </lineage>
</organism>
<dbReference type="AlphaFoldDB" id="A0A8J5QWR7"/>
<sequence>MIILENFSQCQLAVQPPQSINIEEDAKALYKAIQLKASDKIIKLICTRSLAHSIGLQKFSSALFTPSWEYFAKELYNAMNGAGTWEDDLIEILVPLSNKAVRMVCDYYKKEYGQSLATDIEGDTSGYFRSLLVLLTASNRKESNFNQDNKAAVEIAQILYKHQDEMTFNAVLATVSLSDLRKSFVEYKKISGKDIEDVIINENLGDSYLKEAYLQIGK</sequence>
<dbReference type="EMBL" id="JAAOIC020000016">
    <property type="protein sequence ID" value="KAG8041578.1"/>
    <property type="molecule type" value="Genomic_DNA"/>
</dbReference>
<keyword evidence="3" id="KW-1185">Reference proteome</keyword>
<dbReference type="PANTHER" id="PTHR10502">
    <property type="entry name" value="ANNEXIN"/>
    <property type="match status" value="1"/>
</dbReference>
<evidence type="ECO:0000313" key="2">
    <source>
        <dbReference type="EMBL" id="KAG8041578.1"/>
    </source>
</evidence>
<dbReference type="Proteomes" id="UP000729913">
    <property type="component" value="Unassembled WGS sequence"/>
</dbReference>
<comment type="caution">
    <text evidence="2">The sequence shown here is derived from an EMBL/GenBank/DDBJ whole genome shotgun (WGS) entry which is preliminary data.</text>
</comment>
<dbReference type="GO" id="GO:0005886">
    <property type="term" value="C:plasma membrane"/>
    <property type="evidence" value="ECO:0007669"/>
    <property type="project" value="TreeGrafter"/>
</dbReference>
<protein>
    <recommendedName>
        <fullName evidence="4">Annexin</fullName>
    </recommendedName>
</protein>
<dbReference type="GO" id="GO:0012506">
    <property type="term" value="C:vesicle membrane"/>
    <property type="evidence" value="ECO:0007669"/>
    <property type="project" value="TreeGrafter"/>
</dbReference>
<dbReference type="InterPro" id="IPR018502">
    <property type="entry name" value="Annexin_repeat"/>
</dbReference>
<accession>A0A8J5QWR7</accession>
<dbReference type="PANTHER" id="PTHR10502:SF102">
    <property type="entry name" value="ANNEXIN B11"/>
    <property type="match status" value="1"/>
</dbReference>
<reference evidence="2" key="1">
    <citation type="submission" date="2020-03" db="EMBL/GenBank/DDBJ databases">
        <authorList>
            <person name="Chebbi M.A."/>
            <person name="Drezen J.M."/>
        </authorList>
    </citation>
    <scope>NUCLEOTIDE SEQUENCE</scope>
    <source>
        <tissue evidence="2">Whole body</tissue>
    </source>
</reference>
<dbReference type="GO" id="GO:0005509">
    <property type="term" value="F:calcium ion binding"/>
    <property type="evidence" value="ECO:0007669"/>
    <property type="project" value="InterPro"/>
</dbReference>
<dbReference type="GO" id="GO:0005544">
    <property type="term" value="F:calcium-dependent phospholipid binding"/>
    <property type="evidence" value="ECO:0007669"/>
    <property type="project" value="InterPro"/>
</dbReference>
<dbReference type="OrthoDB" id="37886at2759"/>
<evidence type="ECO:0000256" key="1">
    <source>
        <dbReference type="ARBA" id="ARBA00007831"/>
    </source>
</evidence>
<dbReference type="PROSITE" id="PS51897">
    <property type="entry name" value="ANNEXIN_2"/>
    <property type="match status" value="1"/>
</dbReference>
<gene>
    <name evidence="2" type="ORF">G9C98_002871</name>
</gene>
<reference evidence="2" key="2">
    <citation type="submission" date="2021-04" db="EMBL/GenBank/DDBJ databases">
        <title>Genome-wide patterns of bracovirus chromosomal integration into multiple host tissues during parasitism.</title>
        <authorList>
            <person name="Chebbi M.A.C."/>
        </authorList>
    </citation>
    <scope>NUCLEOTIDE SEQUENCE</scope>
    <source>
        <tissue evidence="2">Whole body</tissue>
    </source>
</reference>
<proteinExistence type="inferred from homology"/>
<dbReference type="GO" id="GO:0001786">
    <property type="term" value="F:phosphatidylserine binding"/>
    <property type="evidence" value="ECO:0007669"/>
    <property type="project" value="TreeGrafter"/>
</dbReference>
<name>A0A8J5QWR7_9HYME</name>
<evidence type="ECO:0008006" key="4">
    <source>
        <dbReference type="Google" id="ProtNLM"/>
    </source>
</evidence>